<organism evidence="3 4">
    <name type="scientific">Pseudoatta argentina</name>
    <dbReference type="NCBI Taxonomy" id="621737"/>
    <lineage>
        <taxon>Eukaryota</taxon>
        <taxon>Metazoa</taxon>
        <taxon>Ecdysozoa</taxon>
        <taxon>Arthropoda</taxon>
        <taxon>Hexapoda</taxon>
        <taxon>Insecta</taxon>
        <taxon>Pterygota</taxon>
        <taxon>Neoptera</taxon>
        <taxon>Endopterygota</taxon>
        <taxon>Hymenoptera</taxon>
        <taxon>Apocrita</taxon>
        <taxon>Aculeata</taxon>
        <taxon>Formicoidea</taxon>
        <taxon>Formicidae</taxon>
        <taxon>Myrmicinae</taxon>
        <taxon>Pseudoatta</taxon>
    </lineage>
</organism>
<feature type="non-terminal residue" evidence="3">
    <location>
        <position position="573"/>
    </location>
</feature>
<dbReference type="PANTHER" id="PTHR19446">
    <property type="entry name" value="REVERSE TRANSCRIPTASES"/>
    <property type="match status" value="1"/>
</dbReference>
<evidence type="ECO:0000313" key="3">
    <source>
        <dbReference type="EMBL" id="KAG5314514.1"/>
    </source>
</evidence>
<feature type="region of interest" description="Disordered" evidence="1">
    <location>
        <begin position="27"/>
        <end position="53"/>
    </location>
</feature>
<feature type="non-terminal residue" evidence="3">
    <location>
        <position position="1"/>
    </location>
</feature>
<evidence type="ECO:0000256" key="1">
    <source>
        <dbReference type="SAM" id="MobiDB-lite"/>
    </source>
</evidence>
<keyword evidence="2" id="KW-0472">Membrane</keyword>
<name>A0A836JPC5_9HYME</name>
<gene>
    <name evidence="3" type="ORF">G6Z78_0001884</name>
</gene>
<protein>
    <submittedName>
        <fullName evidence="3">RTJK polymerase</fullName>
    </submittedName>
</protein>
<feature type="transmembrane region" description="Helical" evidence="2">
    <location>
        <begin position="543"/>
        <end position="563"/>
    </location>
</feature>
<dbReference type="Proteomes" id="UP000668214">
    <property type="component" value="Unassembled WGS sequence"/>
</dbReference>
<comment type="caution">
    <text evidence="3">The sequence shown here is derived from an EMBL/GenBank/DDBJ whole genome shotgun (WGS) entry which is preliminary data.</text>
</comment>
<feature type="transmembrane region" description="Helical" evidence="2">
    <location>
        <begin position="514"/>
        <end position="531"/>
    </location>
</feature>
<evidence type="ECO:0000313" key="4">
    <source>
        <dbReference type="Proteomes" id="UP000668214"/>
    </source>
</evidence>
<keyword evidence="2" id="KW-1133">Transmembrane helix</keyword>
<evidence type="ECO:0000256" key="2">
    <source>
        <dbReference type="SAM" id="Phobius"/>
    </source>
</evidence>
<dbReference type="EMBL" id="JAANIA010002452">
    <property type="protein sequence ID" value="KAG5314514.1"/>
    <property type="molecule type" value="Genomic_DNA"/>
</dbReference>
<sequence length="573" mass="64754">MDMLRCEKISLRDQVESLWRTVHALKDGDRGRDRTPSSDETVPMRDSPVSRHSRDCRRCSSRRRDLAADDVTRETGARNLSPIYRPSLGGARKRLKDVLPLLTRIDRSGRIIADGCIREWKVRQRVPPHCTGFKGCVAPSCREGVPLSCFEDCSCFVKMCEDGEQIRSAEFNLEIVTVSESNHVPDGDRWLASTDTPPSAAVIWQWSRSRMPCSPRWRSTRFAAVDCYFPPNLSDDEFLRDLRELKVRLHEPLEILAWALRCLARRNLRKAIIQSKVKLWAELVDNPDRDPWEMPYRVVFKKLHAGGASIVEVLPPETMGDIVETLFPMDCSPPGTYVPFVWQDDLAVTVEEILEAGLKVKSGKAPGPDSVAGGVIRSTMGILPRCELDASSCLRGNTSRAIGGLVLIKKPAKSDLSPSSYRPICLLSEAGKLFERVIVRRLGVADGQFGFRQHCSTINVIWLRLRLWPSLLRKYWTTLLFGTETWAVVSIGSAVKYLGLILDSRWTFRDHFRLLLPIAWGMAMSLARLTAIIGDLGERRRRLYATVVMSVVLYGTPIWAQTITGNLRDVRRL</sequence>
<dbReference type="AlphaFoldDB" id="A0A836JPC5"/>
<accession>A0A836JPC5</accession>
<keyword evidence="4" id="KW-1185">Reference proteome</keyword>
<feature type="compositionally biased region" description="Basic and acidic residues" evidence="1">
    <location>
        <begin position="27"/>
        <end position="37"/>
    </location>
</feature>
<reference evidence="3" key="1">
    <citation type="submission" date="2020-02" db="EMBL/GenBank/DDBJ databases">
        <title>Relaxed selection underlies rapid genomic changes in the transitions from sociality to social parasitism in ants.</title>
        <authorList>
            <person name="Bi X."/>
        </authorList>
    </citation>
    <scope>NUCLEOTIDE SEQUENCE</scope>
    <source>
        <strain evidence="3">BGI-DK2014c</strain>
        <tissue evidence="3">Whole body</tissue>
    </source>
</reference>
<proteinExistence type="predicted"/>
<keyword evidence="2" id="KW-0812">Transmembrane</keyword>